<name>A0ABQ6WZG8_9EURO</name>
<dbReference type="Proteomes" id="UP000325395">
    <property type="component" value="Unassembled WGS sequence"/>
</dbReference>
<protein>
    <recommendedName>
        <fullName evidence="3">EthD domain-containing protein</fullName>
    </recommendedName>
</protein>
<evidence type="ECO:0000313" key="2">
    <source>
        <dbReference type="Proteomes" id="UP000325395"/>
    </source>
</evidence>
<evidence type="ECO:0000313" key="1">
    <source>
        <dbReference type="EMBL" id="KAE8422479.1"/>
    </source>
</evidence>
<organism evidence="1 2">
    <name type="scientific">Aspergillus pseudocaelatus</name>
    <dbReference type="NCBI Taxonomy" id="1825620"/>
    <lineage>
        <taxon>Eukaryota</taxon>
        <taxon>Fungi</taxon>
        <taxon>Dikarya</taxon>
        <taxon>Ascomycota</taxon>
        <taxon>Pezizomycotina</taxon>
        <taxon>Eurotiomycetes</taxon>
        <taxon>Eurotiomycetidae</taxon>
        <taxon>Eurotiales</taxon>
        <taxon>Aspergillaceae</taxon>
        <taxon>Aspergillus</taxon>
        <taxon>Aspergillus subgen. Circumdati</taxon>
    </lineage>
</organism>
<proteinExistence type="predicted"/>
<accession>A0ABQ6WZG8</accession>
<dbReference type="EMBL" id="ML735694">
    <property type="protein sequence ID" value="KAE8422479.1"/>
    <property type="molecule type" value="Genomic_DNA"/>
</dbReference>
<gene>
    <name evidence="1" type="ORF">BDV36DRAFT_291306</name>
</gene>
<sequence length="126" mass="14192">MSYCTVLALLSRKPDLARDEFKADYETTHMALVTDFVYGLGPISLTSFLELWLSIIVVSLPTLAPLFKRYVKLLVSQRSRSTGGHVRLREAQHKIGSTSVEYHRQDVMLHSAREEGLEEGGGERGR</sequence>
<evidence type="ECO:0008006" key="3">
    <source>
        <dbReference type="Google" id="ProtNLM"/>
    </source>
</evidence>
<reference evidence="1 2" key="1">
    <citation type="submission" date="2019-04" db="EMBL/GenBank/DDBJ databases">
        <authorList>
            <consortium name="DOE Joint Genome Institute"/>
            <person name="Mondo S."/>
            <person name="Kjaerbolling I."/>
            <person name="Vesth T."/>
            <person name="Frisvad J.C."/>
            <person name="Nybo J.L."/>
            <person name="Theobald S."/>
            <person name="Kildgaard S."/>
            <person name="Isbrandt T."/>
            <person name="Kuo A."/>
            <person name="Sato A."/>
            <person name="Lyhne E.K."/>
            <person name="Kogle M.E."/>
            <person name="Wiebenga A."/>
            <person name="Kun R.S."/>
            <person name="Lubbers R.J."/>
            <person name="Makela M.R."/>
            <person name="Barry K."/>
            <person name="Chovatia M."/>
            <person name="Clum A."/>
            <person name="Daum C."/>
            <person name="Haridas S."/>
            <person name="He G."/>
            <person name="LaButti K."/>
            <person name="Lipzen A."/>
            <person name="Riley R."/>
            <person name="Salamov A."/>
            <person name="Simmons B.A."/>
            <person name="Magnuson J.K."/>
            <person name="Henrissat B."/>
            <person name="Mortensen U.H."/>
            <person name="Larsen T.O."/>
            <person name="Devries R.P."/>
            <person name="Grigoriev I.V."/>
            <person name="Machida M."/>
            <person name="Baker S.E."/>
            <person name="Andersen M.R."/>
            <person name="Cantor M.N."/>
            <person name="Hua S.X."/>
        </authorList>
    </citation>
    <scope>NUCLEOTIDE SEQUENCE [LARGE SCALE GENOMIC DNA]</scope>
    <source>
        <strain evidence="1 2">CBS 117616</strain>
    </source>
</reference>
<keyword evidence="2" id="KW-1185">Reference proteome</keyword>